<evidence type="ECO:0000313" key="2">
    <source>
        <dbReference type="Proteomes" id="UP000244855"/>
    </source>
</evidence>
<keyword evidence="2" id="KW-1185">Reference proteome</keyword>
<dbReference type="InterPro" id="IPR032675">
    <property type="entry name" value="LRR_dom_sf"/>
</dbReference>
<dbReference type="Gene3D" id="3.80.10.10">
    <property type="entry name" value="Ribonuclease Inhibitor"/>
    <property type="match status" value="1"/>
</dbReference>
<dbReference type="STRING" id="97972.A0A2V1D754"/>
<accession>A0A2V1D754</accession>
<reference evidence="1 2" key="1">
    <citation type="journal article" date="2018" name="Sci. Rep.">
        <title>Comparative genomics provides insights into the lifestyle and reveals functional heterogeneity of dark septate endophytic fungi.</title>
        <authorList>
            <person name="Knapp D.G."/>
            <person name="Nemeth J.B."/>
            <person name="Barry K."/>
            <person name="Hainaut M."/>
            <person name="Henrissat B."/>
            <person name="Johnson J."/>
            <person name="Kuo A."/>
            <person name="Lim J.H.P."/>
            <person name="Lipzen A."/>
            <person name="Nolan M."/>
            <person name="Ohm R.A."/>
            <person name="Tamas L."/>
            <person name="Grigoriev I.V."/>
            <person name="Spatafora J.W."/>
            <person name="Nagy L.G."/>
            <person name="Kovacs G.M."/>
        </authorList>
    </citation>
    <scope>NUCLEOTIDE SEQUENCE [LARGE SCALE GENOMIC DNA]</scope>
    <source>
        <strain evidence="1 2">DSE2036</strain>
    </source>
</reference>
<protein>
    <submittedName>
        <fullName evidence="1">Uncharacterized protein</fullName>
    </submittedName>
</protein>
<name>A0A2V1D754_9PLEO</name>
<sequence length="548" mass="62263">MAVPPKSLNIDIKNYKASIEKWTIILDRTHSWGTPERVTLGPSAAPSHKIEHDMIKMGDFMLRTFNAHWTGPDFEPQVLIDFLRKLPSLSNLEWRSYDLMPPLLELLRDELSNCKIHLKPFYISYDAEPSYPRRLILCLPSLRTIWYKRDFDDCVENIVQHMARASNGNIREVRIFWGFRGASPFPVPAPLMWRQELAPLDCQRLGQLQCLQLSGNGRDGLNLEIWARHTDFAYLRALSLEMCVTGADLETLINLPVQSLHSLGMVLDDTSDPYSATLQTLFCNLPSLLHLRLTGGLPSLYLQAILNQLDSTLHTLYLIPQGTDPCRFVFDSSTLALVTDRCKHVKDLAISIRRSWNKPGKDIAVLKAIGRMPHLANLNLTLDTYTMPFHYNENNEPARLAPSDPSFSAFDAEPFPSSEGWLRNGHIRDALINSAIDADLAKAIFSTILSGTPDGETPSLRRLSLKASSENPSIYSGVGEVAEEIGREWVVERSGLDEVVEVRRVEVDDERFELPEWPTYDVELVFRSIWPGDGNWFNEWHSFPLIQQ</sequence>
<evidence type="ECO:0000313" key="1">
    <source>
        <dbReference type="EMBL" id="PVH93868.1"/>
    </source>
</evidence>
<dbReference type="Proteomes" id="UP000244855">
    <property type="component" value="Unassembled WGS sequence"/>
</dbReference>
<dbReference type="OrthoDB" id="3945550at2759"/>
<organism evidence="1 2">
    <name type="scientific">Periconia macrospinosa</name>
    <dbReference type="NCBI Taxonomy" id="97972"/>
    <lineage>
        <taxon>Eukaryota</taxon>
        <taxon>Fungi</taxon>
        <taxon>Dikarya</taxon>
        <taxon>Ascomycota</taxon>
        <taxon>Pezizomycotina</taxon>
        <taxon>Dothideomycetes</taxon>
        <taxon>Pleosporomycetidae</taxon>
        <taxon>Pleosporales</taxon>
        <taxon>Massarineae</taxon>
        <taxon>Periconiaceae</taxon>
        <taxon>Periconia</taxon>
    </lineage>
</organism>
<dbReference type="EMBL" id="KZ805563">
    <property type="protein sequence ID" value="PVH93868.1"/>
    <property type="molecule type" value="Genomic_DNA"/>
</dbReference>
<dbReference type="AlphaFoldDB" id="A0A2V1D754"/>
<gene>
    <name evidence="1" type="ORF">DM02DRAFT_732867</name>
</gene>
<proteinExistence type="predicted"/>